<sequence length="546" mass="60031">MRPTRFTNFLLRAVVTLAPAVLVVASAATPSDKAAATKGMVKRSDLEIVDCLLPGQVRQLGNSTYLTQRRPIRTTASECSIRGGEYVAYDRADIKSALRIWMDTAQTGDVEAMTNVGEIYERGMGVEPDYVKAAEWYQKAADKGYSRAIFNLGTLYEQGLGVQQDQLKALNLYRQASGLSEDSLIYTSAAQREQDELRKELETAIGERDSQLGLLQKQLKDLQEQLAKKPVAQQTADNSKEVEALKKWIAQLEAEKKKSAERLAGIPTTRSPQTRTQLTPLPAVADERTLSGMKFGRYYAIVIGNQNYQAVESLQTPKQDVQRAARVLAEKYGFNVQILEDADDVQMLKALNDLNSVLKPEDNLLIYYAGHGERLAGGSGKAQAGYWLPVNADAPPKDTFWVPNEQITGHLGRLPAKRVLVVADSCYAGLLSTDPSYLFMNDKVSYSKDYVAYKLPKRARLLLTSGGDAPVLDVGGGGNSVFARAFIDELEANTGILSSPELFSRLSKRVEVAAATNKFVQKPEFKSIKGAGHEVGDFFFVPRSKG</sequence>
<dbReference type="InterPro" id="IPR006597">
    <property type="entry name" value="Sel1-like"/>
</dbReference>
<evidence type="ECO:0000313" key="4">
    <source>
        <dbReference type="Proteomes" id="UP000588068"/>
    </source>
</evidence>
<dbReference type="GO" id="GO:0006508">
    <property type="term" value="P:proteolysis"/>
    <property type="evidence" value="ECO:0007669"/>
    <property type="project" value="InterPro"/>
</dbReference>
<dbReference type="Gene3D" id="1.25.40.10">
    <property type="entry name" value="Tetratricopeptide repeat domain"/>
    <property type="match status" value="1"/>
</dbReference>
<dbReference type="RefSeq" id="WP_184330825.1">
    <property type="nucleotide sequence ID" value="NZ_JACHHZ010000002.1"/>
</dbReference>
<feature type="domain" description="Peptidase C14 caspase" evidence="2">
    <location>
        <begin position="299"/>
        <end position="527"/>
    </location>
</feature>
<dbReference type="InterPro" id="IPR011990">
    <property type="entry name" value="TPR-like_helical_dom_sf"/>
</dbReference>
<name>A0A841HK29_9GAMM</name>
<dbReference type="SMART" id="SM00671">
    <property type="entry name" value="SEL1"/>
    <property type="match status" value="2"/>
</dbReference>
<dbReference type="EMBL" id="JACHHZ010000002">
    <property type="protein sequence ID" value="MBB6092934.1"/>
    <property type="molecule type" value="Genomic_DNA"/>
</dbReference>
<feature type="signal peptide" evidence="1">
    <location>
        <begin position="1"/>
        <end position="27"/>
    </location>
</feature>
<dbReference type="Gene3D" id="3.40.50.1460">
    <property type="match status" value="1"/>
</dbReference>
<keyword evidence="4" id="KW-1185">Reference proteome</keyword>
<keyword evidence="1" id="KW-0732">Signal</keyword>
<dbReference type="PANTHER" id="PTHR43628">
    <property type="entry name" value="ACTIVATOR OF C KINASE PROTEIN 1-RELATED"/>
    <property type="match status" value="1"/>
</dbReference>
<dbReference type="GO" id="GO:0004197">
    <property type="term" value="F:cysteine-type endopeptidase activity"/>
    <property type="evidence" value="ECO:0007669"/>
    <property type="project" value="InterPro"/>
</dbReference>
<dbReference type="SUPFAM" id="SSF81901">
    <property type="entry name" value="HCP-like"/>
    <property type="match status" value="1"/>
</dbReference>
<gene>
    <name evidence="3" type="ORF">HNQ60_001812</name>
</gene>
<evidence type="ECO:0000259" key="2">
    <source>
        <dbReference type="Pfam" id="PF00656"/>
    </source>
</evidence>
<evidence type="ECO:0000313" key="3">
    <source>
        <dbReference type="EMBL" id="MBB6092934.1"/>
    </source>
</evidence>
<protein>
    <submittedName>
        <fullName evidence="3">Polyhydroxyalkanoate synthesis regulator phasin</fullName>
    </submittedName>
</protein>
<organism evidence="3 4">
    <name type="scientific">Povalibacter uvarum</name>
    <dbReference type="NCBI Taxonomy" id="732238"/>
    <lineage>
        <taxon>Bacteria</taxon>
        <taxon>Pseudomonadati</taxon>
        <taxon>Pseudomonadota</taxon>
        <taxon>Gammaproteobacteria</taxon>
        <taxon>Steroidobacterales</taxon>
        <taxon>Steroidobacteraceae</taxon>
        <taxon>Povalibacter</taxon>
    </lineage>
</organism>
<dbReference type="AlphaFoldDB" id="A0A841HK29"/>
<dbReference type="Proteomes" id="UP000588068">
    <property type="component" value="Unassembled WGS sequence"/>
</dbReference>
<dbReference type="PANTHER" id="PTHR43628:SF1">
    <property type="entry name" value="CHITIN SYNTHASE REGULATORY FACTOR 2-RELATED"/>
    <property type="match status" value="1"/>
</dbReference>
<reference evidence="3 4" key="1">
    <citation type="submission" date="2020-08" db="EMBL/GenBank/DDBJ databases">
        <title>Genomic Encyclopedia of Type Strains, Phase IV (KMG-IV): sequencing the most valuable type-strain genomes for metagenomic binning, comparative biology and taxonomic classification.</title>
        <authorList>
            <person name="Goeker M."/>
        </authorList>
    </citation>
    <scope>NUCLEOTIDE SEQUENCE [LARGE SCALE GENOMIC DNA]</scope>
    <source>
        <strain evidence="3 4">DSM 26723</strain>
    </source>
</reference>
<dbReference type="InterPro" id="IPR029030">
    <property type="entry name" value="Caspase-like_dom_sf"/>
</dbReference>
<feature type="chain" id="PRO_5032345242" evidence="1">
    <location>
        <begin position="28"/>
        <end position="546"/>
    </location>
</feature>
<dbReference type="InterPro" id="IPR011600">
    <property type="entry name" value="Pept_C14_caspase"/>
</dbReference>
<dbReference type="InterPro" id="IPR052945">
    <property type="entry name" value="Mitotic_Regulator"/>
</dbReference>
<comment type="caution">
    <text evidence="3">The sequence shown here is derived from an EMBL/GenBank/DDBJ whole genome shotgun (WGS) entry which is preliminary data.</text>
</comment>
<accession>A0A841HK29</accession>
<dbReference type="SUPFAM" id="SSF52129">
    <property type="entry name" value="Caspase-like"/>
    <property type="match status" value="1"/>
</dbReference>
<proteinExistence type="predicted"/>
<dbReference type="Pfam" id="PF00656">
    <property type="entry name" value="Peptidase_C14"/>
    <property type="match status" value="1"/>
</dbReference>
<evidence type="ECO:0000256" key="1">
    <source>
        <dbReference type="SAM" id="SignalP"/>
    </source>
</evidence>
<dbReference type="Pfam" id="PF08238">
    <property type="entry name" value="Sel1"/>
    <property type="match status" value="2"/>
</dbReference>